<sequence length="227" mass="25433">MLVDRLAQGQLRAMSQSRGRLLHVRSIYLHTGPRVAGLRRDPKEAFKTHQGVEYGSEEATSTIKQFLANYSIPEEMARQVLTHKSFGNGIKAYNEKLVVMGLKVLNLLLAKHVIEQPTENENAINGKNLDVLGTRVSKELGSKTALGVFAKQHNLNQTMFWKLHNHHLLFEASGEMKISAHVMYALVGAVAFVHGKKTAEQFVREKLLTGEKLLETVTAQLLQENRV</sequence>
<dbReference type="InterPro" id="IPR000999">
    <property type="entry name" value="RNase_III_dom"/>
</dbReference>
<dbReference type="GO" id="GO:0005762">
    <property type="term" value="C:mitochondrial large ribosomal subunit"/>
    <property type="evidence" value="ECO:0007669"/>
    <property type="project" value="InterPro"/>
</dbReference>
<dbReference type="OrthoDB" id="2281895at2759"/>
<dbReference type="GeneID" id="36567919"/>
<evidence type="ECO:0000313" key="2">
    <source>
        <dbReference type="EMBL" id="PSK35495.1"/>
    </source>
</evidence>
<dbReference type="Proteomes" id="UP000241107">
    <property type="component" value="Unassembled WGS sequence"/>
</dbReference>
<dbReference type="GO" id="GO:0004525">
    <property type="term" value="F:ribonuclease III activity"/>
    <property type="evidence" value="ECO:0007669"/>
    <property type="project" value="InterPro"/>
</dbReference>
<dbReference type="GO" id="GO:0003735">
    <property type="term" value="F:structural constituent of ribosome"/>
    <property type="evidence" value="ECO:0007669"/>
    <property type="project" value="InterPro"/>
</dbReference>
<dbReference type="PANTHER" id="PTHR28160:SF1">
    <property type="entry name" value="LARGE RIBOSOMAL SUBUNIT PROTEIN ML57"/>
    <property type="match status" value="1"/>
</dbReference>
<proteinExistence type="predicted"/>
<dbReference type="InterPro" id="IPR036389">
    <property type="entry name" value="RNase_III_sf"/>
</dbReference>
<dbReference type="GO" id="GO:0006396">
    <property type="term" value="P:RNA processing"/>
    <property type="evidence" value="ECO:0007669"/>
    <property type="project" value="InterPro"/>
</dbReference>
<dbReference type="SUPFAM" id="SSF69065">
    <property type="entry name" value="RNase III domain-like"/>
    <property type="match status" value="1"/>
</dbReference>
<reference evidence="2 3" key="1">
    <citation type="submission" date="2018-03" db="EMBL/GenBank/DDBJ databases">
        <title>Candida pseudohaemulonii genome assembly and annotation.</title>
        <authorList>
            <person name="Munoz J.F."/>
            <person name="Gade L.G."/>
            <person name="Chow N.A."/>
            <person name="Litvintseva A.P."/>
            <person name="Loparev V.N."/>
            <person name="Cuomo C.A."/>
        </authorList>
    </citation>
    <scope>NUCLEOTIDE SEQUENCE [LARGE SCALE GENOMIC DNA]</scope>
    <source>
        <strain evidence="2 3">B12108</strain>
    </source>
</reference>
<dbReference type="AlphaFoldDB" id="A0A2P7YHQ7"/>
<dbReference type="Pfam" id="PF14622">
    <property type="entry name" value="Ribonucleas_3_3"/>
    <property type="match status" value="1"/>
</dbReference>
<dbReference type="EMBL" id="PYFQ01000015">
    <property type="protein sequence ID" value="PSK35495.1"/>
    <property type="molecule type" value="Genomic_DNA"/>
</dbReference>
<evidence type="ECO:0000313" key="3">
    <source>
        <dbReference type="Proteomes" id="UP000241107"/>
    </source>
</evidence>
<gene>
    <name evidence="2" type="ORF">C7M61_004532</name>
</gene>
<dbReference type="GO" id="GO:0032543">
    <property type="term" value="P:mitochondrial translation"/>
    <property type="evidence" value="ECO:0007669"/>
    <property type="project" value="InterPro"/>
</dbReference>
<organism evidence="2 3">
    <name type="scientific">Candidozyma pseudohaemuli</name>
    <dbReference type="NCBI Taxonomy" id="418784"/>
    <lineage>
        <taxon>Eukaryota</taxon>
        <taxon>Fungi</taxon>
        <taxon>Dikarya</taxon>
        <taxon>Ascomycota</taxon>
        <taxon>Saccharomycotina</taxon>
        <taxon>Pichiomycetes</taxon>
        <taxon>Metschnikowiaceae</taxon>
        <taxon>Candidozyma</taxon>
    </lineage>
</organism>
<protein>
    <recommendedName>
        <fullName evidence="1">RNase III domain-containing protein</fullName>
    </recommendedName>
</protein>
<comment type="caution">
    <text evidence="2">The sequence shown here is derived from an EMBL/GenBank/DDBJ whole genome shotgun (WGS) entry which is preliminary data.</text>
</comment>
<dbReference type="RefSeq" id="XP_024712000.1">
    <property type="nucleotide sequence ID" value="XM_024859851.1"/>
</dbReference>
<dbReference type="VEuPathDB" id="FungiDB:C7M61_004532"/>
<name>A0A2P7YHQ7_9ASCO</name>
<dbReference type="InterPro" id="IPR040030">
    <property type="entry name" value="Ribosomal_mL57"/>
</dbReference>
<dbReference type="Gene3D" id="1.10.1520.10">
    <property type="entry name" value="Ribonuclease III domain"/>
    <property type="match status" value="1"/>
</dbReference>
<keyword evidence="3" id="KW-1185">Reference proteome</keyword>
<evidence type="ECO:0000259" key="1">
    <source>
        <dbReference type="Pfam" id="PF14622"/>
    </source>
</evidence>
<accession>A0A2P7YHQ7</accession>
<feature type="domain" description="RNase III" evidence="1">
    <location>
        <begin position="74"/>
        <end position="209"/>
    </location>
</feature>
<dbReference type="PANTHER" id="PTHR28160">
    <property type="entry name" value="54S RIBOSOMAL PROTEIN L15, MITOCHONDRIAL"/>
    <property type="match status" value="1"/>
</dbReference>